<dbReference type="EMBL" id="BK032823">
    <property type="protein sequence ID" value="DAF62440.1"/>
    <property type="molecule type" value="Genomic_DNA"/>
</dbReference>
<proteinExistence type="predicted"/>
<evidence type="ECO:0000313" key="1">
    <source>
        <dbReference type="EMBL" id="DAF62440.1"/>
    </source>
</evidence>
<name>A0A8S5TH26_9CAUD</name>
<accession>A0A8S5TH26</accession>
<organism evidence="1">
    <name type="scientific">Myoviridae sp. ctIty1</name>
    <dbReference type="NCBI Taxonomy" id="2827673"/>
    <lineage>
        <taxon>Viruses</taxon>
        <taxon>Duplodnaviria</taxon>
        <taxon>Heunggongvirae</taxon>
        <taxon>Uroviricota</taxon>
        <taxon>Caudoviricetes</taxon>
    </lineage>
</organism>
<sequence>MNNPQPQFNRFLEGVLYGCNDAGSIPDALASGYAVIAVVDIEEAYKYANVPNLAIMSNLLPPPEAVTAYIDGEAAIGHQIYYEYLSNREREATVVTVLQALYGHRPSIRFRNFLIYTDYEPDVEFNILYTLGEFFKNTFGIVMAPYKQSQAYNIGMPQYDYIISNLLFSNGKINKYEFVSMLPQDSMPTDISCSILLSDINYQPSGLEDGYRIVCNYIAQLRAEIASNYTMKSPIIQINDKLNKDLEQSINDKIFESQSKFGNQ</sequence>
<reference evidence="1" key="1">
    <citation type="journal article" date="2021" name="Proc. Natl. Acad. Sci. U.S.A.">
        <title>A Catalog of Tens of Thousands of Viruses from Human Metagenomes Reveals Hidden Associations with Chronic Diseases.</title>
        <authorList>
            <person name="Tisza M.J."/>
            <person name="Buck C.B."/>
        </authorList>
    </citation>
    <scope>NUCLEOTIDE SEQUENCE</scope>
    <source>
        <strain evidence="1">CtIty1</strain>
    </source>
</reference>
<protein>
    <submittedName>
        <fullName evidence="1">Uncharacterized protein</fullName>
    </submittedName>
</protein>